<dbReference type="RefSeq" id="WP_301225146.1">
    <property type="nucleotide sequence ID" value="NZ_JAROCG010000001.1"/>
</dbReference>
<proteinExistence type="predicted"/>
<gene>
    <name evidence="2" type="ORF">P5G52_04755</name>
</gene>
<dbReference type="Proteomes" id="UP001174209">
    <property type="component" value="Unassembled WGS sequence"/>
</dbReference>
<protein>
    <submittedName>
        <fullName evidence="2">N-acetyltransferase</fullName>
    </submittedName>
</protein>
<reference evidence="2" key="1">
    <citation type="submission" date="2023-06" db="EMBL/GenBank/DDBJ databases">
        <title>MT1 and MT2 Draft Genomes of Novel Species.</title>
        <authorList>
            <person name="Venkateswaran K."/>
        </authorList>
    </citation>
    <scope>NUCLEOTIDE SEQUENCE</scope>
    <source>
        <strain evidence="2">IIF3SC-B10</strain>
    </source>
</reference>
<organism evidence="2 3">
    <name type="scientific">Arthrobacter burdickii</name>
    <dbReference type="NCBI Taxonomy" id="3035920"/>
    <lineage>
        <taxon>Bacteria</taxon>
        <taxon>Bacillati</taxon>
        <taxon>Actinomycetota</taxon>
        <taxon>Actinomycetes</taxon>
        <taxon>Micrococcales</taxon>
        <taxon>Micrococcaceae</taxon>
        <taxon>Arthrobacter</taxon>
    </lineage>
</organism>
<evidence type="ECO:0000259" key="1">
    <source>
        <dbReference type="PROSITE" id="PS51729"/>
    </source>
</evidence>
<dbReference type="PROSITE" id="PS51729">
    <property type="entry name" value="GNAT_YJDJ"/>
    <property type="match status" value="1"/>
</dbReference>
<comment type="caution">
    <text evidence="2">The sequence shown here is derived from an EMBL/GenBank/DDBJ whole genome shotgun (WGS) entry which is preliminary data.</text>
</comment>
<dbReference type="Gene3D" id="3.40.630.30">
    <property type="match status" value="1"/>
</dbReference>
<dbReference type="SUPFAM" id="SSF55729">
    <property type="entry name" value="Acyl-CoA N-acyltransferases (Nat)"/>
    <property type="match status" value="1"/>
</dbReference>
<evidence type="ECO:0000313" key="3">
    <source>
        <dbReference type="Proteomes" id="UP001174209"/>
    </source>
</evidence>
<keyword evidence="3" id="KW-1185">Reference proteome</keyword>
<evidence type="ECO:0000313" key="2">
    <source>
        <dbReference type="EMBL" id="MDN4610172.1"/>
    </source>
</evidence>
<dbReference type="Pfam" id="PF14542">
    <property type="entry name" value="Acetyltransf_CG"/>
    <property type="match status" value="1"/>
</dbReference>
<sequence length="181" mass="20641">MPQAQEADFPSDLAGASTRHLRILCNRTYQLLDLDRPALETRERYDALVEELTRRERDAVQRGGVDDARETFRDNALFSRFELYRKGIMAGYVQYEMRGGDILLLHAVVDPKFRHLGLEPVLMQAVLLNAHRRRLGVVPCCPEALDFLAAHPQFLSLLPAQQRRRFRVLASGSAAAGQERR</sequence>
<name>A0ABT8K0R0_9MICC</name>
<dbReference type="EMBL" id="JAROCG010000001">
    <property type="protein sequence ID" value="MDN4610172.1"/>
    <property type="molecule type" value="Genomic_DNA"/>
</dbReference>
<dbReference type="InterPro" id="IPR031165">
    <property type="entry name" value="GNAT_YJDJ"/>
</dbReference>
<dbReference type="InterPro" id="IPR016181">
    <property type="entry name" value="Acyl_CoA_acyltransferase"/>
</dbReference>
<accession>A0ABT8K0R0</accession>
<feature type="domain" description="N-acetyltransferase" evidence="1">
    <location>
        <begin position="73"/>
        <end position="159"/>
    </location>
</feature>